<dbReference type="EMBL" id="CP002338">
    <property type="protein sequence ID" value="ADQ58196.1"/>
    <property type="molecule type" value="Genomic_DNA"/>
</dbReference>
<evidence type="ECO:0000313" key="4">
    <source>
        <dbReference type="Proteomes" id="UP000007033"/>
    </source>
</evidence>
<dbReference type="InterPro" id="IPR041682">
    <property type="entry name" value="AAA_14"/>
</dbReference>
<proteinExistence type="predicted"/>
<organism evidence="3 4">
    <name type="scientific">Lactobacillus amylovorus (strain GRL 1112)</name>
    <dbReference type="NCBI Taxonomy" id="695560"/>
    <lineage>
        <taxon>Bacteria</taxon>
        <taxon>Bacillati</taxon>
        <taxon>Bacillota</taxon>
        <taxon>Bacilli</taxon>
        <taxon>Lactobacillales</taxon>
        <taxon>Lactobacillaceae</taxon>
        <taxon>Lactobacillus</taxon>
    </lineage>
</organism>
<gene>
    <name evidence="3" type="ordered locus">LA2_00995</name>
</gene>
<dbReference type="KEGG" id="lam:LA2_00995"/>
<dbReference type="PANTHER" id="PTHR33295:SF20">
    <property type="entry name" value="ATPASE"/>
    <property type="match status" value="1"/>
</dbReference>
<protein>
    <recommendedName>
        <fullName evidence="5">ATPase</fullName>
    </recommendedName>
</protein>
<evidence type="ECO:0000259" key="1">
    <source>
        <dbReference type="Pfam" id="PF13173"/>
    </source>
</evidence>
<dbReference type="AlphaFoldDB" id="E4SK52"/>
<feature type="domain" description="AAA" evidence="1">
    <location>
        <begin position="21"/>
        <end position="149"/>
    </location>
</feature>
<sequence>MIIERPHYLKFLNKFKDTEFIKVITGVRRSGKTFLMNMFIDQLREEGIPDNRIIHLNFENLKYTKINDYMQLGQYVHDYITEGQRNYLFFDEIQNVKDWEKAINSFRVDMDVDIYVTGSNSYLLSGELSTLLAGRYVELTVYPISFAEYFIFKKGQPFQENEFFNEYLQLGGFPNSILALDADFRNTVLQDIFNTIMYRDIALRAQVKNYRVITAIAEYLLSEIGNPISANGFKIQTKSVITYLDLLEQSFIFYRARRYDIRGKKWLQTLSKYYVVDTGLRNIQLNRSSRDSLGHQLENIVYIELLRRGYKVDIGNYDNKEIDFIARKGEQVKYYQVTLQLPENSTQETDNLIMIPDAFEKIVLSLDQNDVGIVNGVQVKYVLDWLLEEND</sequence>
<dbReference type="HOGENOM" id="CLU_041527_1_1_9"/>
<dbReference type="Proteomes" id="UP000007033">
    <property type="component" value="Chromosome"/>
</dbReference>
<dbReference type="Pfam" id="PF13173">
    <property type="entry name" value="AAA_14"/>
    <property type="match status" value="1"/>
</dbReference>
<reference evidence="3 4" key="1">
    <citation type="journal article" date="2011" name="J. Bacteriol.">
        <title>Genome sequence of Lactobacillus amylovorus GRL1112.</title>
        <authorList>
            <person name="Kant R."/>
            <person name="Paulin L."/>
            <person name="Alatalo E."/>
            <person name="de Vos W.M."/>
            <person name="Palva A."/>
        </authorList>
    </citation>
    <scope>NUCLEOTIDE SEQUENCE [LARGE SCALE GENOMIC DNA]</scope>
    <source>
        <strain evidence="3 4">GRL 1112</strain>
    </source>
</reference>
<name>E4SK52_LACAR</name>
<dbReference type="InterPro" id="IPR025420">
    <property type="entry name" value="DUF4143"/>
</dbReference>
<dbReference type="Pfam" id="PF13635">
    <property type="entry name" value="DUF4143"/>
    <property type="match status" value="1"/>
</dbReference>
<feature type="domain" description="DUF4143" evidence="2">
    <location>
        <begin position="199"/>
        <end position="337"/>
    </location>
</feature>
<evidence type="ECO:0008006" key="5">
    <source>
        <dbReference type="Google" id="ProtNLM"/>
    </source>
</evidence>
<dbReference type="RefSeq" id="WP_013437026.1">
    <property type="nucleotide sequence ID" value="NC_014724.1"/>
</dbReference>
<accession>E4SK52</accession>
<dbReference type="PANTHER" id="PTHR33295">
    <property type="entry name" value="ATPASE"/>
    <property type="match status" value="1"/>
</dbReference>
<dbReference type="SUPFAM" id="SSF52540">
    <property type="entry name" value="P-loop containing nucleoside triphosphate hydrolases"/>
    <property type="match status" value="1"/>
</dbReference>
<evidence type="ECO:0000313" key="3">
    <source>
        <dbReference type="EMBL" id="ADQ58196.1"/>
    </source>
</evidence>
<dbReference type="InterPro" id="IPR027417">
    <property type="entry name" value="P-loop_NTPase"/>
</dbReference>
<evidence type="ECO:0000259" key="2">
    <source>
        <dbReference type="Pfam" id="PF13635"/>
    </source>
</evidence>
<dbReference type="PATRIC" id="fig|695560.3.peg.195"/>